<dbReference type="RefSeq" id="XP_047757756.1">
    <property type="nucleotide sequence ID" value="XM_047902716.1"/>
</dbReference>
<keyword evidence="4" id="KW-1185">Reference proteome</keyword>
<protein>
    <submittedName>
        <fullName evidence="3">Beta-galactosidase</fullName>
    </submittedName>
</protein>
<organism evidence="3 4">
    <name type="scientific">Passalora fulva</name>
    <name type="common">Tomato leaf mold</name>
    <name type="synonym">Cladosporium fulvum</name>
    <dbReference type="NCBI Taxonomy" id="5499"/>
    <lineage>
        <taxon>Eukaryota</taxon>
        <taxon>Fungi</taxon>
        <taxon>Dikarya</taxon>
        <taxon>Ascomycota</taxon>
        <taxon>Pezizomycotina</taxon>
        <taxon>Dothideomycetes</taxon>
        <taxon>Dothideomycetidae</taxon>
        <taxon>Mycosphaerellales</taxon>
        <taxon>Mycosphaerellaceae</taxon>
        <taxon>Fulvia</taxon>
    </lineage>
</organism>
<evidence type="ECO:0000313" key="3">
    <source>
        <dbReference type="EMBL" id="UJO13390.1"/>
    </source>
</evidence>
<reference evidence="3" key="2">
    <citation type="journal article" date="2022" name="Microb. Genom.">
        <title>A chromosome-scale genome assembly of the tomato pathogen Cladosporium fulvum reveals a compartmentalized genome architecture and the presence of a dispensable chromosome.</title>
        <authorList>
            <person name="Zaccaron A.Z."/>
            <person name="Chen L.H."/>
            <person name="Samaras A."/>
            <person name="Stergiopoulos I."/>
        </authorList>
    </citation>
    <scope>NUCLEOTIDE SEQUENCE</scope>
    <source>
        <strain evidence="3">Race5_Kim</strain>
    </source>
</reference>
<dbReference type="Gene3D" id="3.20.20.80">
    <property type="entry name" value="Glycosidases"/>
    <property type="match status" value="1"/>
</dbReference>
<accession>A0A9Q8L9R1</accession>
<dbReference type="GO" id="GO:0004553">
    <property type="term" value="F:hydrolase activity, hydrolyzing O-glycosyl compounds"/>
    <property type="evidence" value="ECO:0007669"/>
    <property type="project" value="InterPro"/>
</dbReference>
<dbReference type="AlphaFoldDB" id="A0A9Q8L9R1"/>
<evidence type="ECO:0000313" key="4">
    <source>
        <dbReference type="Proteomes" id="UP000756132"/>
    </source>
</evidence>
<dbReference type="Pfam" id="PF01301">
    <property type="entry name" value="Glyco_hydro_35"/>
    <property type="match status" value="1"/>
</dbReference>
<dbReference type="InterPro" id="IPR001944">
    <property type="entry name" value="Glycoside_Hdrlase_35"/>
</dbReference>
<proteinExistence type="inferred from homology"/>
<dbReference type="Proteomes" id="UP000756132">
    <property type="component" value="Chromosome 2"/>
</dbReference>
<dbReference type="InterPro" id="IPR017853">
    <property type="entry name" value="GH"/>
</dbReference>
<dbReference type="GO" id="GO:0005975">
    <property type="term" value="P:carbohydrate metabolic process"/>
    <property type="evidence" value="ECO:0007669"/>
    <property type="project" value="InterPro"/>
</dbReference>
<evidence type="ECO:0000259" key="2">
    <source>
        <dbReference type="Pfam" id="PF01301"/>
    </source>
</evidence>
<reference evidence="3" key="1">
    <citation type="submission" date="2021-12" db="EMBL/GenBank/DDBJ databases">
        <authorList>
            <person name="Zaccaron A."/>
            <person name="Stergiopoulos I."/>
        </authorList>
    </citation>
    <scope>NUCLEOTIDE SEQUENCE</scope>
    <source>
        <strain evidence="3">Race5_Kim</strain>
    </source>
</reference>
<gene>
    <name evidence="3" type="ORF">CLAFUR5_03568</name>
</gene>
<dbReference type="GeneID" id="71983446"/>
<dbReference type="OrthoDB" id="3636145at2759"/>
<dbReference type="KEGG" id="ffu:CLAFUR5_03568"/>
<evidence type="ECO:0000256" key="1">
    <source>
        <dbReference type="ARBA" id="ARBA00009809"/>
    </source>
</evidence>
<name>A0A9Q8L9R1_PASFU</name>
<feature type="domain" description="Glycoside hydrolase 35 catalytic" evidence="2">
    <location>
        <begin position="40"/>
        <end position="115"/>
    </location>
</feature>
<dbReference type="InterPro" id="IPR031330">
    <property type="entry name" value="Gly_Hdrlase_35_cat"/>
</dbReference>
<comment type="similarity">
    <text evidence="1">Belongs to the glycosyl hydrolase 35 family.</text>
</comment>
<dbReference type="SUPFAM" id="SSF51445">
    <property type="entry name" value="(Trans)glycosidases"/>
    <property type="match status" value="1"/>
</dbReference>
<sequence>MYFSTSLIAATPLTRAFAAASILPARDDASPAFTYNATTILLHGKPYQIIGGQMDPQRIPPQYWRDRLRKAKAMGLNTIFPYVFWDHLEPSPGEWTFDQPENDIATYVKTAKRKG</sequence>
<dbReference type="PANTHER" id="PTHR23421">
    <property type="entry name" value="BETA-GALACTOSIDASE RELATED"/>
    <property type="match status" value="1"/>
</dbReference>
<dbReference type="EMBL" id="CP090164">
    <property type="protein sequence ID" value="UJO13390.1"/>
    <property type="molecule type" value="Genomic_DNA"/>
</dbReference>